<dbReference type="EMBL" id="CP009043">
    <property type="protein sequence ID" value="AII15498.1"/>
    <property type="molecule type" value="Genomic_DNA"/>
</dbReference>
<organism evidence="2 3">
    <name type="scientific">Campylobacter iguaniorum</name>
    <dbReference type="NCBI Taxonomy" id="1244531"/>
    <lineage>
        <taxon>Bacteria</taxon>
        <taxon>Pseudomonadati</taxon>
        <taxon>Campylobacterota</taxon>
        <taxon>Epsilonproteobacteria</taxon>
        <taxon>Campylobacterales</taxon>
        <taxon>Campylobacteraceae</taxon>
        <taxon>Campylobacter</taxon>
    </lineage>
</organism>
<accession>A0A076FCY6</accession>
<dbReference type="OrthoDB" id="9806505at2"/>
<evidence type="ECO:0000313" key="3">
    <source>
        <dbReference type="Proteomes" id="UP000028486"/>
    </source>
</evidence>
<dbReference type="PANTHER" id="PTHR39201">
    <property type="entry name" value="EXPORTED PROTEIN-RELATED"/>
    <property type="match status" value="1"/>
</dbReference>
<dbReference type="RefSeq" id="WP_051870970.1">
    <property type="nucleotide sequence ID" value="NZ_CP009043.1"/>
</dbReference>
<dbReference type="Proteomes" id="UP000028486">
    <property type="component" value="Chromosome"/>
</dbReference>
<keyword evidence="3" id="KW-1185">Reference proteome</keyword>
<sequence length="198" mass="22751">MLNRRDFIKFSIFLFGSNLFANTSKSAIVYYSRTLNTHIFASFISMQTGAKLFRIQTKDSYPKDYDEMVKLAYLQKQNSIFPKLETKFDLSQFDTIFLGVPLWSLDICAPVKSFLVNSDLNDKTIIPFISNAGWSIDMAVKSIKNLCDANVLDAYSFVAKFKEKTKRDLAEFNTNLIANDEAFLNLEKEAIKKWLQNS</sequence>
<gene>
    <name evidence="2" type="ORF">CIG1485E_1689</name>
</gene>
<dbReference type="PANTHER" id="PTHR39201:SF1">
    <property type="entry name" value="FLAVODOXIN-LIKE DOMAIN-CONTAINING PROTEIN"/>
    <property type="match status" value="1"/>
</dbReference>
<dbReference type="eggNOG" id="COG0716">
    <property type="taxonomic scope" value="Bacteria"/>
</dbReference>
<dbReference type="SUPFAM" id="SSF52218">
    <property type="entry name" value="Flavoproteins"/>
    <property type="match status" value="1"/>
</dbReference>
<dbReference type="GO" id="GO:0010181">
    <property type="term" value="F:FMN binding"/>
    <property type="evidence" value="ECO:0007669"/>
    <property type="project" value="InterPro"/>
</dbReference>
<dbReference type="InterPro" id="IPR008254">
    <property type="entry name" value="Flavodoxin/NO_synth"/>
</dbReference>
<feature type="domain" description="Flavodoxin-like" evidence="1">
    <location>
        <begin position="27"/>
        <end position="158"/>
    </location>
</feature>
<reference evidence="3" key="1">
    <citation type="journal article" date="2014" name="Genome Announc.">
        <title>Complete Genome Sequence of Campylobacter iguaniorum Strain 1485ET, Isolated from a Bearded Dragon (Pogona vitticeps).</title>
        <authorList>
            <person name="Gilbert M.J."/>
            <person name="Miller W.G."/>
            <person name="Yee E."/>
            <person name="Kik M."/>
            <person name="Wagenaar J.A."/>
            <person name="Duim B."/>
        </authorList>
    </citation>
    <scope>NUCLEOTIDE SEQUENCE [LARGE SCALE GENOMIC DNA]</scope>
    <source>
        <strain evidence="3">1485E</strain>
    </source>
</reference>
<dbReference type="KEGG" id="caj:CIG1485E_1689"/>
<evidence type="ECO:0000259" key="1">
    <source>
        <dbReference type="Pfam" id="PF12682"/>
    </source>
</evidence>
<dbReference type="Pfam" id="PF12682">
    <property type="entry name" value="Flavodoxin_4"/>
    <property type="match status" value="1"/>
</dbReference>
<proteinExistence type="predicted"/>
<protein>
    <submittedName>
        <fullName evidence="2">Flavodoxin domain protein</fullName>
    </submittedName>
</protein>
<evidence type="ECO:0000313" key="2">
    <source>
        <dbReference type="EMBL" id="AII15498.1"/>
    </source>
</evidence>
<name>A0A076FCY6_9BACT</name>
<dbReference type="InterPro" id="IPR029039">
    <property type="entry name" value="Flavoprotein-like_sf"/>
</dbReference>
<dbReference type="STRING" id="1244531.CIG2463D_1870"/>
<dbReference type="HOGENOM" id="CLU_068890_0_0_7"/>
<dbReference type="Gene3D" id="3.40.50.360">
    <property type="match status" value="1"/>
</dbReference>
<dbReference type="AlphaFoldDB" id="A0A076FCY6"/>